<protein>
    <recommendedName>
        <fullName evidence="5">Transmembrane protein</fullName>
    </recommendedName>
</protein>
<keyword evidence="2" id="KW-0472">Membrane</keyword>
<sequence length="264" mass="28438">MRSTRDWNSNAAALYVEHVLPAINSHDGTTRFDKRGGGDGDGHNGGGDNNKGKDNDGKDDGHHNHHHNGSQSMDVDMTMPSPSATLSQAMPNSNLSIGATAAISVTVSFLGVSAIIWGLWFYCRRRRARLARTQAILNEPPSPFYIDPRMLTPSPALHVTAPSSTGGGSSVPHFITAQQADMLHAREAAQLDMRAVPVALARGRDLPFPVMTPDKRSPPAAMREPVRVANPFAHPLDPQEANPFYLAPPPPVAQYAHTSYTLSV</sequence>
<keyword evidence="4" id="KW-1185">Reference proteome</keyword>
<dbReference type="Proteomes" id="UP000077266">
    <property type="component" value="Unassembled WGS sequence"/>
</dbReference>
<evidence type="ECO:0000256" key="2">
    <source>
        <dbReference type="SAM" id="Phobius"/>
    </source>
</evidence>
<dbReference type="InParanoid" id="A0A165E6W2"/>
<feature type="transmembrane region" description="Helical" evidence="2">
    <location>
        <begin position="97"/>
        <end position="122"/>
    </location>
</feature>
<gene>
    <name evidence="3" type="ORF">EXIGLDRAFT_840952</name>
</gene>
<proteinExistence type="predicted"/>
<feature type="region of interest" description="Disordered" evidence="1">
    <location>
        <begin position="26"/>
        <end position="87"/>
    </location>
</feature>
<accession>A0A165E6W2</accession>
<keyword evidence="2" id="KW-1133">Transmembrane helix</keyword>
<reference evidence="3 4" key="1">
    <citation type="journal article" date="2016" name="Mol. Biol. Evol.">
        <title>Comparative Genomics of Early-Diverging Mushroom-Forming Fungi Provides Insights into the Origins of Lignocellulose Decay Capabilities.</title>
        <authorList>
            <person name="Nagy L.G."/>
            <person name="Riley R."/>
            <person name="Tritt A."/>
            <person name="Adam C."/>
            <person name="Daum C."/>
            <person name="Floudas D."/>
            <person name="Sun H."/>
            <person name="Yadav J.S."/>
            <person name="Pangilinan J."/>
            <person name="Larsson K.H."/>
            <person name="Matsuura K."/>
            <person name="Barry K."/>
            <person name="Labutti K."/>
            <person name="Kuo R."/>
            <person name="Ohm R.A."/>
            <person name="Bhattacharya S.S."/>
            <person name="Shirouzu T."/>
            <person name="Yoshinaga Y."/>
            <person name="Martin F.M."/>
            <person name="Grigoriev I.V."/>
            <person name="Hibbett D.S."/>
        </authorList>
    </citation>
    <scope>NUCLEOTIDE SEQUENCE [LARGE SCALE GENOMIC DNA]</scope>
    <source>
        <strain evidence="3 4">HHB12029</strain>
    </source>
</reference>
<feature type="compositionally biased region" description="Basic and acidic residues" evidence="1">
    <location>
        <begin position="28"/>
        <end position="42"/>
    </location>
</feature>
<organism evidence="3 4">
    <name type="scientific">Exidia glandulosa HHB12029</name>
    <dbReference type="NCBI Taxonomy" id="1314781"/>
    <lineage>
        <taxon>Eukaryota</taxon>
        <taxon>Fungi</taxon>
        <taxon>Dikarya</taxon>
        <taxon>Basidiomycota</taxon>
        <taxon>Agaricomycotina</taxon>
        <taxon>Agaricomycetes</taxon>
        <taxon>Auriculariales</taxon>
        <taxon>Exidiaceae</taxon>
        <taxon>Exidia</taxon>
    </lineage>
</organism>
<evidence type="ECO:0008006" key="5">
    <source>
        <dbReference type="Google" id="ProtNLM"/>
    </source>
</evidence>
<evidence type="ECO:0000313" key="3">
    <source>
        <dbReference type="EMBL" id="KZV86201.1"/>
    </source>
</evidence>
<evidence type="ECO:0000313" key="4">
    <source>
        <dbReference type="Proteomes" id="UP000077266"/>
    </source>
</evidence>
<dbReference type="AlphaFoldDB" id="A0A165E6W2"/>
<evidence type="ECO:0000256" key="1">
    <source>
        <dbReference type="SAM" id="MobiDB-lite"/>
    </source>
</evidence>
<name>A0A165E6W2_EXIGL</name>
<keyword evidence="2" id="KW-0812">Transmembrane</keyword>
<dbReference type="EMBL" id="KV426163">
    <property type="protein sequence ID" value="KZV86201.1"/>
    <property type="molecule type" value="Genomic_DNA"/>
</dbReference>
<feature type="compositionally biased region" description="Basic and acidic residues" evidence="1">
    <location>
        <begin position="50"/>
        <end position="62"/>
    </location>
</feature>